<dbReference type="Proteomes" id="UP001374579">
    <property type="component" value="Unassembled WGS sequence"/>
</dbReference>
<dbReference type="SUPFAM" id="SSF52540">
    <property type="entry name" value="P-loop containing nucleoside triphosphate hydrolases"/>
    <property type="match status" value="2"/>
</dbReference>
<keyword evidence="5" id="KW-1003">Cell membrane</keyword>
<feature type="domain" description="ABC transporter" evidence="17">
    <location>
        <begin position="1342"/>
        <end position="1576"/>
    </location>
</feature>
<evidence type="ECO:0000256" key="6">
    <source>
        <dbReference type="ARBA" id="ARBA00022554"/>
    </source>
</evidence>
<feature type="region of interest" description="Disordered" evidence="15">
    <location>
        <begin position="286"/>
        <end position="312"/>
    </location>
</feature>
<feature type="transmembrane region" description="Helical" evidence="16">
    <location>
        <begin position="144"/>
        <end position="165"/>
    </location>
</feature>
<organism evidence="19 20">
    <name type="scientific">Littorina saxatilis</name>
    <dbReference type="NCBI Taxonomy" id="31220"/>
    <lineage>
        <taxon>Eukaryota</taxon>
        <taxon>Metazoa</taxon>
        <taxon>Spiralia</taxon>
        <taxon>Lophotrochozoa</taxon>
        <taxon>Mollusca</taxon>
        <taxon>Gastropoda</taxon>
        <taxon>Caenogastropoda</taxon>
        <taxon>Littorinimorpha</taxon>
        <taxon>Littorinoidea</taxon>
        <taxon>Littorinidae</taxon>
        <taxon>Littorina</taxon>
    </lineage>
</organism>
<evidence type="ECO:0000256" key="15">
    <source>
        <dbReference type="SAM" id="MobiDB-lite"/>
    </source>
</evidence>
<sequence length="1581" mass="178644">MAANTTVVVNSPQLTGLDAFCGEVFFNESLLLDNTWPQFSQCFIDTVVVWVTCGFFWLVMSCYVRHDMTSSEIREPLPFSGLNAAKFFCCSSLAVLNLVLLLDRVGEGDKGAAGYVGDIIRLVTMAAAALMTQYERLHGINTSSVSFIFWFLKVVFDVIPIYTLVMLKVYDGDVFKFVVFIAVYVLEMVMVVLYSFAEHSTAYKRGYKPVGKNPCPEVTASYLSQITFFWLGKLMILGYKRDLRMEDLWDLNPRDESDTLVPRFETLWREEVDRCMSKGVVRDEPSVSYNRSGSRVTSPAKHSREEVNERSYLREPRNQGVPSYTDFFDLSPLNVYRFKNRPSLYRVLWKQFGRQMQICIVQKLVSDVALMIGPIILGALISFVTTRKPEREWQGYVLALGLMVVGMTKTVFFAVSMYKSWLIGMHFRAVLISAIYNKAMRISNESKKSYTQGDIVNLQSVDAQRIQEFMMRVFFGLTTPFQILMALVLIYVYVGYSVFTGFVILVLLMPFNTYVAGLQRKFQERNLRFKDIRVKLVNEILNGMKVLKLYAWEPSFEKRVEKIRVREIAYLLKIAILYLCTGVCWNIAPFLVTLGTFATFILSQPNAFLDPGKAFVTLALFNILRVPMDFLSTIISFSVQANVSMKRINKFLCAEEMNTDNLDLVKDSAFAINVDQATFCWGKSHTPALKNIQLQIPEGRLVAVVGTVGAGKSSLINAMLGEMDKQKGRVTMKGSVAYVAQQAWIQNATVRDNIVFSKAYREDKYRTVLTACQLERDLDILAAGDMTEIGEKGTNLSGGQKQRVSVARAVYSDSDIYLMDDPLSAVDSHVGKAIFKNVIGPKGLLQKKTRVLVTHGVHWLPLVDEIVVLSGGRISEVGSYADLMQHDGPFAQFLKTYFTQEMESGGEDEDEDPEILAMKQKILDQVESVTSDGGATSGDDLRGRYLRQRNRSRKKSEGFERSLSRSMSRDRSVKAEQLKAEENQSHGKLISTEKVETGQVSWKIYWTYMKAAGPLPFAVALVCFGGFRAVSVIANFWLSQWTEDPLLNNQSQWGSEPFIDTNHNYLLYYGLMGLAQLVLLLIYNYFYWTRMVYAGQKLHDSLIQRLFHAPMSFFDTTPLGRVVNRVSRDIEVVDSLLPLLFRDCMSTTALVIATLLVILIQTPAFAAVLVPLMVIYCVIQRFYIPTSRQVKRIEAVTRSPIFSHFSESLSGVATIKAYRSLPRFVAESKRRVDHNQKFYYATAASIRWLQIWLDGLANVIVFAAAVFELLSSSVSGGSLGLSVSYALQVSGALTYMVRQISDFETNIVSVERLNEYSSIETEAEWIKQHRRPLPNWPVKGELIMENYQTRYRPGLDLVLKGLTCKIKPGEKIGIVGRTGAGKSSLTLALFRILEAAGGAIIIDGINIADIGLHDLRSRLTILPQDPVLFSGSLRFNLDPFDQYSDEDIWQALERSHLKTFTSNLHDRLDYECGEEGQNLSVGQRQLVCLARTLLRRTKILILDEATAAVDMETDTLIQNTIRLAFHNCTIVTIAHRLNTIMDYDRVMVMDDGRIKEFDSPDHLLSNDESVFYSMAKDAGLV</sequence>
<dbReference type="CDD" id="cd18603">
    <property type="entry name" value="ABC_6TM_MRP1_2_3_6_D2_like"/>
    <property type="match status" value="1"/>
</dbReference>
<dbReference type="GO" id="GO:0015431">
    <property type="term" value="F:ABC-type glutathione S-conjugate transporter activity"/>
    <property type="evidence" value="ECO:0007669"/>
    <property type="project" value="UniProtKB-EC"/>
</dbReference>
<dbReference type="FunFam" id="3.40.50.300:FF:000074">
    <property type="entry name" value="Multidrug resistance-associated protein 5 isoform 1"/>
    <property type="match status" value="1"/>
</dbReference>
<evidence type="ECO:0000313" key="20">
    <source>
        <dbReference type="Proteomes" id="UP001374579"/>
    </source>
</evidence>
<evidence type="ECO:0000256" key="7">
    <source>
        <dbReference type="ARBA" id="ARBA00022692"/>
    </source>
</evidence>
<dbReference type="InterPro" id="IPR027417">
    <property type="entry name" value="P-loop_NTPase"/>
</dbReference>
<dbReference type="EMBL" id="JBAMIC010000021">
    <property type="protein sequence ID" value="KAK7092224.1"/>
    <property type="molecule type" value="Genomic_DNA"/>
</dbReference>
<keyword evidence="12 16" id="KW-0472">Membrane</keyword>
<feature type="transmembrane region" description="Helical" evidence="16">
    <location>
        <begin position="576"/>
        <end position="602"/>
    </location>
</feature>
<comment type="catalytic activity">
    <reaction evidence="14">
        <text>leukotriene C4(in) + ATP + H2O = leukotriene C4(out) + ADP + phosphate + H(+)</text>
        <dbReference type="Rhea" id="RHEA:38963"/>
        <dbReference type="ChEBI" id="CHEBI:15377"/>
        <dbReference type="ChEBI" id="CHEBI:15378"/>
        <dbReference type="ChEBI" id="CHEBI:30616"/>
        <dbReference type="ChEBI" id="CHEBI:43474"/>
        <dbReference type="ChEBI" id="CHEBI:57973"/>
        <dbReference type="ChEBI" id="CHEBI:456216"/>
    </reaction>
    <physiologicalReaction direction="left-to-right" evidence="14">
        <dbReference type="Rhea" id="RHEA:38964"/>
    </physiologicalReaction>
</comment>
<dbReference type="GO" id="GO:0005886">
    <property type="term" value="C:plasma membrane"/>
    <property type="evidence" value="ECO:0007669"/>
    <property type="project" value="UniProtKB-SubCell"/>
</dbReference>
<feature type="domain" description="ABC transmembrane type-1" evidence="18">
    <location>
        <begin position="364"/>
        <end position="640"/>
    </location>
</feature>
<proteinExistence type="inferred from homology"/>
<dbReference type="FunFam" id="1.20.1560.10:FF:000020">
    <property type="entry name" value="ABC metal ion transporter"/>
    <property type="match status" value="1"/>
</dbReference>
<feature type="transmembrane region" description="Helical" evidence="16">
    <location>
        <begin position="499"/>
        <end position="518"/>
    </location>
</feature>
<dbReference type="InterPro" id="IPR003439">
    <property type="entry name" value="ABC_transporter-like_ATP-bd"/>
</dbReference>
<feature type="compositionally biased region" description="Polar residues" evidence="15">
    <location>
        <begin position="287"/>
        <end position="297"/>
    </location>
</feature>
<dbReference type="NCBIfam" id="TIGR00957">
    <property type="entry name" value="MRP_assoc_pro"/>
    <property type="match status" value="1"/>
</dbReference>
<dbReference type="SMART" id="SM00382">
    <property type="entry name" value="AAA"/>
    <property type="match status" value="2"/>
</dbReference>
<dbReference type="Gene3D" id="1.20.1560.10">
    <property type="entry name" value="ABC transporter type 1, transmembrane domain"/>
    <property type="match status" value="2"/>
</dbReference>
<keyword evidence="11 16" id="KW-1133">Transmembrane helix</keyword>
<dbReference type="SUPFAM" id="SSF90123">
    <property type="entry name" value="ABC transporter transmembrane region"/>
    <property type="match status" value="2"/>
</dbReference>
<evidence type="ECO:0000256" key="3">
    <source>
        <dbReference type="ARBA" id="ARBA00009726"/>
    </source>
</evidence>
<keyword evidence="6" id="KW-0926">Vacuole</keyword>
<dbReference type="InterPro" id="IPR050173">
    <property type="entry name" value="ABC_transporter_C-like"/>
</dbReference>
<evidence type="ECO:0000259" key="17">
    <source>
        <dbReference type="PROSITE" id="PS50893"/>
    </source>
</evidence>
<dbReference type="InterPro" id="IPR003593">
    <property type="entry name" value="AAA+_ATPase"/>
</dbReference>
<dbReference type="PROSITE" id="PS00211">
    <property type="entry name" value="ABC_TRANSPORTER_1"/>
    <property type="match status" value="2"/>
</dbReference>
<protein>
    <recommendedName>
        <fullName evidence="13">ABC-type glutathione-S-conjugate transporter</fullName>
        <ecNumber evidence="13">7.6.2.3</ecNumber>
    </recommendedName>
</protein>
<comment type="caution">
    <text evidence="19">The sequence shown here is derived from an EMBL/GenBank/DDBJ whole genome shotgun (WGS) entry which is preliminary data.</text>
</comment>
<feature type="transmembrane region" description="Helical" evidence="16">
    <location>
        <begin position="38"/>
        <end position="60"/>
    </location>
</feature>
<evidence type="ECO:0000256" key="14">
    <source>
        <dbReference type="ARBA" id="ARBA00047523"/>
    </source>
</evidence>
<feature type="transmembrane region" description="Helical" evidence="16">
    <location>
        <begin position="177"/>
        <end position="197"/>
    </location>
</feature>
<feature type="transmembrane region" description="Helical" evidence="16">
    <location>
        <begin position="614"/>
        <end position="637"/>
    </location>
</feature>
<evidence type="ECO:0000256" key="5">
    <source>
        <dbReference type="ARBA" id="ARBA00022475"/>
    </source>
</evidence>
<feature type="domain" description="ABC transporter" evidence="17">
    <location>
        <begin position="672"/>
        <end position="896"/>
    </location>
</feature>
<dbReference type="GO" id="GO:0005524">
    <property type="term" value="F:ATP binding"/>
    <property type="evidence" value="ECO:0007669"/>
    <property type="project" value="UniProtKB-KW"/>
</dbReference>
<dbReference type="Pfam" id="PF00664">
    <property type="entry name" value="ABC_membrane"/>
    <property type="match status" value="2"/>
</dbReference>
<evidence type="ECO:0000256" key="8">
    <source>
        <dbReference type="ARBA" id="ARBA00022737"/>
    </source>
</evidence>
<comment type="subcellular location">
    <subcellularLocation>
        <location evidence="2">Cell membrane</location>
        <topology evidence="2">Multi-pass membrane protein</topology>
    </subcellularLocation>
    <subcellularLocation>
        <location evidence="1">Vacuole membrane</location>
        <topology evidence="1">Multi-pass membrane protein</topology>
    </subcellularLocation>
</comment>
<keyword evidence="20" id="KW-1185">Reference proteome</keyword>
<evidence type="ECO:0000256" key="9">
    <source>
        <dbReference type="ARBA" id="ARBA00022741"/>
    </source>
</evidence>
<keyword evidence="7 16" id="KW-0812">Transmembrane</keyword>
<evidence type="ECO:0000256" key="11">
    <source>
        <dbReference type="ARBA" id="ARBA00022989"/>
    </source>
</evidence>
<evidence type="ECO:0000256" key="1">
    <source>
        <dbReference type="ARBA" id="ARBA00004128"/>
    </source>
</evidence>
<feature type="compositionally biased region" description="Basic and acidic residues" evidence="15">
    <location>
        <begin position="302"/>
        <end position="312"/>
    </location>
</feature>
<dbReference type="Pfam" id="PF00005">
    <property type="entry name" value="ABC_tran"/>
    <property type="match status" value="2"/>
</dbReference>
<dbReference type="EC" id="7.6.2.3" evidence="13"/>
<feature type="region of interest" description="Disordered" evidence="15">
    <location>
        <begin position="928"/>
        <end position="985"/>
    </location>
</feature>
<dbReference type="FunFam" id="3.40.50.300:FF:000293">
    <property type="entry name" value="ATP binding cassette subfamily C member 1"/>
    <property type="match status" value="1"/>
</dbReference>
<name>A0AAN9G285_9CAEN</name>
<dbReference type="GO" id="GO:0005774">
    <property type="term" value="C:vacuolar membrane"/>
    <property type="evidence" value="ECO:0007669"/>
    <property type="project" value="UniProtKB-SubCell"/>
</dbReference>
<dbReference type="InterPro" id="IPR005292">
    <property type="entry name" value="MRP"/>
</dbReference>
<gene>
    <name evidence="19" type="ORF">V1264_008009</name>
</gene>
<dbReference type="InterPro" id="IPR017871">
    <property type="entry name" value="ABC_transporter-like_CS"/>
</dbReference>
<feature type="domain" description="ABC transmembrane type-1" evidence="18">
    <location>
        <begin position="1018"/>
        <end position="1305"/>
    </location>
</feature>
<feature type="transmembrane region" description="Helical" evidence="16">
    <location>
        <begin position="1066"/>
        <end position="1088"/>
    </location>
</feature>
<evidence type="ECO:0000256" key="16">
    <source>
        <dbReference type="SAM" id="Phobius"/>
    </source>
</evidence>
<feature type="compositionally biased region" description="Basic residues" evidence="15">
    <location>
        <begin position="944"/>
        <end position="954"/>
    </location>
</feature>
<feature type="compositionally biased region" description="Basic and acidic residues" evidence="15">
    <location>
        <begin position="955"/>
        <end position="985"/>
    </location>
</feature>
<evidence type="ECO:0000256" key="12">
    <source>
        <dbReference type="ARBA" id="ARBA00023136"/>
    </source>
</evidence>
<dbReference type="PROSITE" id="PS50929">
    <property type="entry name" value="ABC_TM1F"/>
    <property type="match status" value="2"/>
</dbReference>
<evidence type="ECO:0000313" key="19">
    <source>
        <dbReference type="EMBL" id="KAK7092224.1"/>
    </source>
</evidence>
<keyword evidence="4" id="KW-0813">Transport</keyword>
<dbReference type="FunFam" id="1.20.1560.10:FF:000001">
    <property type="entry name" value="ATP-binding cassette subfamily C member 1"/>
    <property type="match status" value="1"/>
</dbReference>
<feature type="transmembrane region" description="Helical" evidence="16">
    <location>
        <begin position="396"/>
        <end position="418"/>
    </location>
</feature>
<comment type="similarity">
    <text evidence="3">Belongs to the ABC transporter superfamily. ABCC family. Conjugate transporter (TC 3.A.1.208) subfamily.</text>
</comment>
<keyword evidence="10" id="KW-0067">ATP-binding</keyword>
<keyword evidence="9" id="KW-0547">Nucleotide-binding</keyword>
<dbReference type="PANTHER" id="PTHR24223">
    <property type="entry name" value="ATP-BINDING CASSETTE SUB-FAMILY C"/>
    <property type="match status" value="1"/>
</dbReference>
<evidence type="ECO:0000256" key="2">
    <source>
        <dbReference type="ARBA" id="ARBA00004651"/>
    </source>
</evidence>
<evidence type="ECO:0000259" key="18">
    <source>
        <dbReference type="PROSITE" id="PS50929"/>
    </source>
</evidence>
<feature type="transmembrane region" description="Helical" evidence="16">
    <location>
        <begin position="1015"/>
        <end position="1038"/>
    </location>
</feature>
<dbReference type="CDD" id="cd18595">
    <property type="entry name" value="ABC_6TM_MRP1_2_3_6_D1_like"/>
    <property type="match status" value="1"/>
</dbReference>
<dbReference type="GO" id="GO:0016887">
    <property type="term" value="F:ATP hydrolysis activity"/>
    <property type="evidence" value="ECO:0007669"/>
    <property type="project" value="InterPro"/>
</dbReference>
<keyword evidence="8" id="KW-0677">Repeat</keyword>
<dbReference type="PANTHER" id="PTHR24223:SF443">
    <property type="entry name" value="MULTIDRUG-RESISTANCE LIKE PROTEIN 1, ISOFORM I"/>
    <property type="match status" value="1"/>
</dbReference>
<accession>A0AAN9G285</accession>
<dbReference type="CDD" id="cd03244">
    <property type="entry name" value="ABCC_MRP_domain2"/>
    <property type="match status" value="1"/>
</dbReference>
<evidence type="ECO:0000256" key="10">
    <source>
        <dbReference type="ARBA" id="ARBA00022840"/>
    </source>
</evidence>
<dbReference type="Gene3D" id="3.40.50.300">
    <property type="entry name" value="P-loop containing nucleotide triphosphate hydrolases"/>
    <property type="match status" value="2"/>
</dbReference>
<dbReference type="InterPro" id="IPR036640">
    <property type="entry name" value="ABC1_TM_sf"/>
</dbReference>
<evidence type="ECO:0000256" key="4">
    <source>
        <dbReference type="ARBA" id="ARBA00022448"/>
    </source>
</evidence>
<dbReference type="InterPro" id="IPR011527">
    <property type="entry name" value="ABC1_TM_dom"/>
</dbReference>
<reference evidence="19 20" key="1">
    <citation type="submission" date="2024-02" db="EMBL/GenBank/DDBJ databases">
        <title>Chromosome-scale genome assembly of the rough periwinkle Littorina saxatilis.</title>
        <authorList>
            <person name="De Jode A."/>
            <person name="Faria R."/>
            <person name="Formenti G."/>
            <person name="Sims Y."/>
            <person name="Smith T.P."/>
            <person name="Tracey A."/>
            <person name="Wood J.M.D."/>
            <person name="Zagrodzka Z.B."/>
            <person name="Johannesson K."/>
            <person name="Butlin R.K."/>
            <person name="Leder E.H."/>
        </authorList>
    </citation>
    <scope>NUCLEOTIDE SEQUENCE [LARGE SCALE GENOMIC DNA]</scope>
    <source>
        <strain evidence="19">Snail1</strain>
        <tissue evidence="19">Muscle</tissue>
    </source>
</reference>
<dbReference type="GO" id="GO:0000323">
    <property type="term" value="C:lytic vacuole"/>
    <property type="evidence" value="ECO:0007669"/>
    <property type="project" value="UniProtKB-ARBA"/>
</dbReference>
<dbReference type="PROSITE" id="PS50893">
    <property type="entry name" value="ABC_TRANSPORTER_2"/>
    <property type="match status" value="2"/>
</dbReference>
<evidence type="ECO:0000256" key="13">
    <source>
        <dbReference type="ARBA" id="ARBA00024220"/>
    </source>
</evidence>
<dbReference type="CDD" id="cd03250">
    <property type="entry name" value="ABCC_MRP_domain1"/>
    <property type="match status" value="1"/>
</dbReference>
<feature type="transmembrane region" description="Helical" evidence="16">
    <location>
        <begin position="364"/>
        <end position="384"/>
    </location>
</feature>
<feature type="transmembrane region" description="Helical" evidence="16">
    <location>
        <begin position="473"/>
        <end position="493"/>
    </location>
</feature>